<name>A0A1E5L3V8_9FIRM</name>
<dbReference type="Proteomes" id="UP000095255">
    <property type="component" value="Unassembled WGS sequence"/>
</dbReference>
<dbReference type="InterPro" id="IPR011055">
    <property type="entry name" value="Dup_hybrid_motif"/>
</dbReference>
<dbReference type="InterPro" id="IPR023346">
    <property type="entry name" value="Lysozyme-like_dom_sf"/>
</dbReference>
<dbReference type="GO" id="GO:0004222">
    <property type="term" value="F:metalloendopeptidase activity"/>
    <property type="evidence" value="ECO:0007669"/>
    <property type="project" value="TreeGrafter"/>
</dbReference>
<sequence>MQKCCIIFMVILMIVPLVPLKASGMDLTNNQEIEEYLRTVETVTGVPWHILAAIYQYEKNIRKVQKGEIPIQVHQNIWVGIGAINDYSHLPFINSFFGGIGKDGDGDGKAEMTQLADTIYSLAVWISEHGDTDEHYIKALQALYPLEKSLVRIQQFSAIYKHNDTISVAGNSFPIPLNYSYSYRSTWGAGRSFGGRRSHEGTDIFARSWTPVKSTSHGIVEIKGWNKYGGWRVGIRDLNNVYHYYAHLAGYSKDLKEGDIIKPGQVIGYVGSSGYGKQGTTGKFPPHLHYGMYRDTGGKYEWAFDPTPSLHRWEKNDKKGRR</sequence>
<dbReference type="AlphaFoldDB" id="A0A1E5L3V8"/>
<protein>
    <recommendedName>
        <fullName evidence="2">M23ase beta-sheet core domain-containing protein</fullName>
    </recommendedName>
</protein>
<dbReference type="Pfam" id="PF01551">
    <property type="entry name" value="Peptidase_M23"/>
    <property type="match status" value="1"/>
</dbReference>
<dbReference type="SUPFAM" id="SSF53955">
    <property type="entry name" value="Lysozyme-like"/>
    <property type="match status" value="1"/>
</dbReference>
<dbReference type="STRING" id="1390249.BHU72_07785"/>
<accession>A0A1E5L3V8</accession>
<evidence type="ECO:0000313" key="3">
    <source>
        <dbReference type="EMBL" id="OEH84838.1"/>
    </source>
</evidence>
<dbReference type="InterPro" id="IPR016047">
    <property type="entry name" value="M23ase_b-sheet_dom"/>
</dbReference>
<gene>
    <name evidence="3" type="ORF">BHU72_07785</name>
</gene>
<feature type="domain" description="M23ase beta-sheet core" evidence="2">
    <location>
        <begin position="198"/>
        <end position="295"/>
    </location>
</feature>
<dbReference type="CDD" id="cd12797">
    <property type="entry name" value="M23_peptidase"/>
    <property type="match status" value="1"/>
</dbReference>
<dbReference type="PANTHER" id="PTHR21666">
    <property type="entry name" value="PEPTIDASE-RELATED"/>
    <property type="match status" value="1"/>
</dbReference>
<keyword evidence="4" id="KW-1185">Reference proteome</keyword>
<evidence type="ECO:0000256" key="1">
    <source>
        <dbReference type="ARBA" id="ARBA00022729"/>
    </source>
</evidence>
<dbReference type="InterPro" id="IPR050570">
    <property type="entry name" value="Cell_wall_metabolism_enzyme"/>
</dbReference>
<dbReference type="EMBL" id="MJAT01000036">
    <property type="protein sequence ID" value="OEH84838.1"/>
    <property type="molecule type" value="Genomic_DNA"/>
</dbReference>
<dbReference type="PANTHER" id="PTHR21666:SF289">
    <property type="entry name" value="L-ALA--D-GLU ENDOPEPTIDASE"/>
    <property type="match status" value="1"/>
</dbReference>
<evidence type="ECO:0000259" key="2">
    <source>
        <dbReference type="Pfam" id="PF01551"/>
    </source>
</evidence>
<dbReference type="Gene3D" id="2.70.70.10">
    <property type="entry name" value="Glucose Permease (Domain IIA)"/>
    <property type="match status" value="1"/>
</dbReference>
<comment type="caution">
    <text evidence="3">The sequence shown here is derived from an EMBL/GenBank/DDBJ whole genome shotgun (WGS) entry which is preliminary data.</text>
</comment>
<proteinExistence type="predicted"/>
<dbReference type="SUPFAM" id="SSF51261">
    <property type="entry name" value="Duplicated hybrid motif"/>
    <property type="match status" value="1"/>
</dbReference>
<organism evidence="3 4">
    <name type="scientific">Desulfuribacillus stibiiarsenatis</name>
    <dbReference type="NCBI Taxonomy" id="1390249"/>
    <lineage>
        <taxon>Bacteria</taxon>
        <taxon>Bacillati</taxon>
        <taxon>Bacillota</taxon>
        <taxon>Desulfuribacillia</taxon>
        <taxon>Desulfuribacillales</taxon>
        <taxon>Desulfuribacillaceae</taxon>
        <taxon>Desulfuribacillus</taxon>
    </lineage>
</organism>
<keyword evidence="1" id="KW-0732">Signal</keyword>
<evidence type="ECO:0000313" key="4">
    <source>
        <dbReference type="Proteomes" id="UP000095255"/>
    </source>
</evidence>
<reference evidence="3 4" key="1">
    <citation type="submission" date="2016-09" db="EMBL/GenBank/DDBJ databases">
        <title>Desulfuribacillus arsenicus sp. nov., an obligately anaerobic, dissimilatory arsenic- and antimonate-reducing bacterium isolated from anoxic sediments.</title>
        <authorList>
            <person name="Abin C.A."/>
            <person name="Hollibaugh J.T."/>
        </authorList>
    </citation>
    <scope>NUCLEOTIDE SEQUENCE [LARGE SCALE GENOMIC DNA]</scope>
    <source>
        <strain evidence="3 4">MLFW-2</strain>
    </source>
</reference>